<evidence type="ECO:0000313" key="10">
    <source>
        <dbReference type="EMBL" id="KAG7531955.1"/>
    </source>
</evidence>
<comment type="subcellular location">
    <subcellularLocation>
        <location evidence="2">Cytoplasm</location>
    </subcellularLocation>
    <subcellularLocation>
        <location evidence="1">Nucleus</location>
    </subcellularLocation>
</comment>
<keyword evidence="7" id="KW-0539">Nucleus</keyword>
<reference evidence="10" key="1">
    <citation type="submission" date="2020-04" db="EMBL/GenBank/DDBJ databases">
        <title>Analysis of mating type loci in Filobasidium floriforme.</title>
        <authorList>
            <person name="Nowrousian M."/>
        </authorList>
    </citation>
    <scope>NUCLEOTIDE SEQUENCE</scope>
    <source>
        <strain evidence="10">CBS 6242</strain>
    </source>
</reference>
<evidence type="ECO:0000256" key="7">
    <source>
        <dbReference type="ARBA" id="ARBA00023242"/>
    </source>
</evidence>
<evidence type="ECO:0000256" key="6">
    <source>
        <dbReference type="ARBA" id="ARBA00022490"/>
    </source>
</evidence>
<dbReference type="PANTHER" id="PTHR18829:SF0">
    <property type="entry name" value="PROTEIN YAE1 HOMOLOG"/>
    <property type="match status" value="1"/>
</dbReference>
<evidence type="ECO:0000313" key="11">
    <source>
        <dbReference type="Proteomes" id="UP000812966"/>
    </source>
</evidence>
<evidence type="ECO:0000256" key="3">
    <source>
        <dbReference type="ARBA" id="ARBA00007096"/>
    </source>
</evidence>
<dbReference type="Pfam" id="PF09811">
    <property type="entry name" value="Yae1_N"/>
    <property type="match status" value="1"/>
</dbReference>
<protein>
    <recommendedName>
        <fullName evidence="5">Protein YAE1</fullName>
    </recommendedName>
    <alternativeName>
        <fullName evidence="4">Protein yae1</fullName>
    </alternativeName>
</protein>
<evidence type="ECO:0000256" key="8">
    <source>
        <dbReference type="SAM" id="MobiDB-lite"/>
    </source>
</evidence>
<evidence type="ECO:0000256" key="1">
    <source>
        <dbReference type="ARBA" id="ARBA00004123"/>
    </source>
</evidence>
<evidence type="ECO:0000259" key="9">
    <source>
        <dbReference type="Pfam" id="PF09811"/>
    </source>
</evidence>
<dbReference type="Proteomes" id="UP000812966">
    <property type="component" value="Unassembled WGS sequence"/>
</dbReference>
<keyword evidence="6" id="KW-0963">Cytoplasm</keyword>
<dbReference type="AlphaFoldDB" id="A0A8K0JJM8"/>
<keyword evidence="11" id="KW-1185">Reference proteome</keyword>
<feature type="region of interest" description="Disordered" evidence="8">
    <location>
        <begin position="1"/>
        <end position="23"/>
    </location>
</feature>
<dbReference type="InterPro" id="IPR019191">
    <property type="entry name" value="Essential_protein_Yae1_N"/>
</dbReference>
<evidence type="ECO:0000256" key="5">
    <source>
        <dbReference type="ARBA" id="ARBA00018400"/>
    </source>
</evidence>
<sequence>MDDDWLEEGPSVPAGGAGDPMVDQNWERITTKYADVGYREGISEGKLSSLQEGFDQSFKTSVPPVRRLGRLRGAAAALLAYTTGSKTKSTSTLPDEVLVEKVRVLISDLGRIKPSDILPIDQEALDHAKEHVGDEHEDLPREKKELDDLVDAFDVMAGQKVDGVDVAGERVQREDELLSLLEQRFDVLQRSAGL</sequence>
<comment type="similarity">
    <text evidence="3">Belongs to the YAE1 family.</text>
</comment>
<comment type="caution">
    <text evidence="10">The sequence shown here is derived from an EMBL/GenBank/DDBJ whole genome shotgun (WGS) entry which is preliminary data.</text>
</comment>
<proteinExistence type="inferred from homology"/>
<evidence type="ECO:0000256" key="2">
    <source>
        <dbReference type="ARBA" id="ARBA00004496"/>
    </source>
</evidence>
<feature type="domain" description="Essential protein Yae1 N-terminal" evidence="9">
    <location>
        <begin position="37"/>
        <end position="73"/>
    </location>
</feature>
<name>A0A8K0JJM8_9TREE</name>
<dbReference type="EMBL" id="JABELV010000078">
    <property type="protein sequence ID" value="KAG7531955.1"/>
    <property type="molecule type" value="Genomic_DNA"/>
</dbReference>
<gene>
    <name evidence="10" type="ORF">FFLO_03962</name>
</gene>
<accession>A0A8K0JJM8</accession>
<organism evidence="10 11">
    <name type="scientific">Filobasidium floriforme</name>
    <dbReference type="NCBI Taxonomy" id="5210"/>
    <lineage>
        <taxon>Eukaryota</taxon>
        <taxon>Fungi</taxon>
        <taxon>Dikarya</taxon>
        <taxon>Basidiomycota</taxon>
        <taxon>Agaricomycotina</taxon>
        <taxon>Tremellomycetes</taxon>
        <taxon>Filobasidiales</taxon>
        <taxon>Filobasidiaceae</taxon>
        <taxon>Filobasidium</taxon>
    </lineage>
</organism>
<dbReference type="InterPro" id="IPR038881">
    <property type="entry name" value="Yae1-like"/>
</dbReference>
<dbReference type="GO" id="GO:0005634">
    <property type="term" value="C:nucleus"/>
    <property type="evidence" value="ECO:0007669"/>
    <property type="project" value="UniProtKB-SubCell"/>
</dbReference>
<dbReference type="PANTHER" id="PTHR18829">
    <property type="entry name" value="PROTEIN YAE1 HOMOLOG"/>
    <property type="match status" value="1"/>
</dbReference>
<dbReference type="GO" id="GO:0005737">
    <property type="term" value="C:cytoplasm"/>
    <property type="evidence" value="ECO:0007669"/>
    <property type="project" value="UniProtKB-SubCell"/>
</dbReference>
<evidence type="ECO:0000256" key="4">
    <source>
        <dbReference type="ARBA" id="ARBA00017286"/>
    </source>
</evidence>